<evidence type="ECO:0000256" key="1">
    <source>
        <dbReference type="SAM" id="Phobius"/>
    </source>
</evidence>
<evidence type="ECO:0000313" key="3">
    <source>
        <dbReference type="Proteomes" id="UP000799324"/>
    </source>
</evidence>
<dbReference type="PANTHER" id="PTHR35041:SF6">
    <property type="entry name" value="FORMYLMETHIONINE DEFORMYLASE-LIKE PROTEIN-RELATED"/>
    <property type="match status" value="1"/>
</dbReference>
<sequence>MAHRPHVYWWTPFLLFASLLVGVVFALGHHFFYRSLADKPTSTGSYSIAGHQYPDQQVNIAVGTAFAFLAKAALVLAVSTAYYQVFWRSVRREADIGRPPTLARTDSAFSAPTNIISLLNAPVWVRYPLLCMMALTMWLIPIASIVAPATLSVELRENVGNSTLENIPRIDFSNLDFAAAMPGSIGVNRISPYYTYNGPSQITKKTAMAVVAQQAILPITPPFPNSSWALDFDGPSLQCNPMDSSRDLDFQANIASYTALNCNSAPTFLSWFPRFSYSIDQNQTTHEPFSGWLSDNQTTMSWLDPETIYKTGIGNFKLVKQDAILYIAVMPAMTNKRQFTLTADPVACDLSGNQSTEDPPTPENPLGIVGGNVTMIQCELHNSTYKAQFEYKNGAQNVSVDLPQHGPTVPIINWIRSAWTGEDKSSNCTTLNELDNDYGKICTYDDGLTSQIAYQSILQAFTALITGQISLDNTTGGLLDTSSIRSTSLVNTKELEYLTDYGLHLKSSQSTDGHDDPFPDLQWTLSNSSMPGISGISKLQQQGPATQSLQDALEIMFQNFTISLMSSALLQPNYSSPSAPPKATVTTFTAQTVYVYAAGTLWAAYGAAAFCTLICVLIGMYTIIASGATYNNSFSTILRVARAAELSTEVKREDLDGKSPLPEYLAKATVSIESRKRNVEVVRSVVRGKDAGAGETLLS</sequence>
<feature type="transmembrane region" description="Helical" evidence="1">
    <location>
        <begin position="602"/>
        <end position="624"/>
    </location>
</feature>
<dbReference type="PANTHER" id="PTHR35041">
    <property type="entry name" value="MEDIATOR OF RNA POLYMERASE II TRANSCRIPTION SUBUNIT 1"/>
    <property type="match status" value="1"/>
</dbReference>
<keyword evidence="1" id="KW-1133">Transmembrane helix</keyword>
<feature type="transmembrane region" description="Helical" evidence="1">
    <location>
        <begin position="7"/>
        <end position="32"/>
    </location>
</feature>
<reference evidence="2" key="1">
    <citation type="journal article" date="2020" name="Stud. Mycol.">
        <title>101 Dothideomycetes genomes: a test case for predicting lifestyles and emergence of pathogens.</title>
        <authorList>
            <person name="Haridas S."/>
            <person name="Albert R."/>
            <person name="Binder M."/>
            <person name="Bloem J."/>
            <person name="Labutti K."/>
            <person name="Salamov A."/>
            <person name="Andreopoulos B."/>
            <person name="Baker S."/>
            <person name="Barry K."/>
            <person name="Bills G."/>
            <person name="Bluhm B."/>
            <person name="Cannon C."/>
            <person name="Castanera R."/>
            <person name="Culley D."/>
            <person name="Daum C."/>
            <person name="Ezra D."/>
            <person name="Gonzalez J."/>
            <person name="Henrissat B."/>
            <person name="Kuo A."/>
            <person name="Liang C."/>
            <person name="Lipzen A."/>
            <person name="Lutzoni F."/>
            <person name="Magnuson J."/>
            <person name="Mondo S."/>
            <person name="Nolan M."/>
            <person name="Ohm R."/>
            <person name="Pangilinan J."/>
            <person name="Park H.-J."/>
            <person name="Ramirez L."/>
            <person name="Alfaro M."/>
            <person name="Sun H."/>
            <person name="Tritt A."/>
            <person name="Yoshinaga Y."/>
            <person name="Zwiers L.-H."/>
            <person name="Turgeon B."/>
            <person name="Goodwin S."/>
            <person name="Spatafora J."/>
            <person name="Crous P."/>
            <person name="Grigoriev I."/>
        </authorList>
    </citation>
    <scope>NUCLEOTIDE SEQUENCE</scope>
    <source>
        <strain evidence="2">CBS 122681</strain>
    </source>
</reference>
<feature type="transmembrane region" description="Helical" evidence="1">
    <location>
        <begin position="127"/>
        <end position="147"/>
    </location>
</feature>
<organism evidence="2 3">
    <name type="scientific">Lophiostoma macrostomum CBS 122681</name>
    <dbReference type="NCBI Taxonomy" id="1314788"/>
    <lineage>
        <taxon>Eukaryota</taxon>
        <taxon>Fungi</taxon>
        <taxon>Dikarya</taxon>
        <taxon>Ascomycota</taxon>
        <taxon>Pezizomycotina</taxon>
        <taxon>Dothideomycetes</taxon>
        <taxon>Pleosporomycetidae</taxon>
        <taxon>Pleosporales</taxon>
        <taxon>Lophiostomataceae</taxon>
        <taxon>Lophiostoma</taxon>
    </lineage>
</organism>
<accession>A0A6A6TFU1</accession>
<keyword evidence="1" id="KW-0472">Membrane</keyword>
<dbReference type="Proteomes" id="UP000799324">
    <property type="component" value="Unassembled WGS sequence"/>
</dbReference>
<keyword evidence="3" id="KW-1185">Reference proteome</keyword>
<gene>
    <name evidence="2" type="ORF">K491DRAFT_755910</name>
</gene>
<keyword evidence="1" id="KW-0812">Transmembrane</keyword>
<dbReference type="OrthoDB" id="3796763at2759"/>
<evidence type="ECO:0000313" key="2">
    <source>
        <dbReference type="EMBL" id="KAF2658592.1"/>
    </source>
</evidence>
<name>A0A6A6TFU1_9PLEO</name>
<feature type="transmembrane region" description="Helical" evidence="1">
    <location>
        <begin position="60"/>
        <end position="83"/>
    </location>
</feature>
<dbReference type="EMBL" id="MU004313">
    <property type="protein sequence ID" value="KAF2658592.1"/>
    <property type="molecule type" value="Genomic_DNA"/>
</dbReference>
<protein>
    <submittedName>
        <fullName evidence="2">Uncharacterized protein</fullName>
    </submittedName>
</protein>
<dbReference type="AlphaFoldDB" id="A0A6A6TFU1"/>
<proteinExistence type="predicted"/>